<dbReference type="GO" id="GO:0006080">
    <property type="term" value="P:substituted mannan metabolic process"/>
    <property type="evidence" value="ECO:0007669"/>
    <property type="project" value="InterPro"/>
</dbReference>
<evidence type="ECO:0000313" key="8">
    <source>
        <dbReference type="Proteomes" id="UP000321234"/>
    </source>
</evidence>
<dbReference type="EMBL" id="VKAC01000005">
    <property type="protein sequence ID" value="TXR56487.1"/>
    <property type="molecule type" value="Genomic_DNA"/>
</dbReference>
<evidence type="ECO:0000256" key="3">
    <source>
        <dbReference type="ARBA" id="ARBA00023295"/>
    </source>
</evidence>
<dbReference type="PANTHER" id="PTHR40079:SF4">
    <property type="entry name" value="GH26 DOMAIN-CONTAINING PROTEIN-RELATED"/>
    <property type="match status" value="1"/>
</dbReference>
<keyword evidence="8" id="KW-1185">Reference proteome</keyword>
<dbReference type="PROSITE" id="PS51764">
    <property type="entry name" value="GH26"/>
    <property type="match status" value="1"/>
</dbReference>
<feature type="domain" description="GH26" evidence="6">
    <location>
        <begin position="9"/>
        <end position="343"/>
    </location>
</feature>
<reference evidence="7 8" key="1">
    <citation type="submission" date="2019-07" db="EMBL/GenBank/DDBJ databases">
        <title>Quadrisphaera sp. strain DD2A genome sequencing and assembly.</title>
        <authorList>
            <person name="Kim I."/>
        </authorList>
    </citation>
    <scope>NUCLEOTIDE SEQUENCE [LARGE SCALE GENOMIC DNA]</scope>
    <source>
        <strain evidence="7 8">DD2A</strain>
    </source>
</reference>
<evidence type="ECO:0000259" key="6">
    <source>
        <dbReference type="PROSITE" id="PS51764"/>
    </source>
</evidence>
<dbReference type="GO" id="GO:0016985">
    <property type="term" value="F:mannan endo-1,4-beta-mannosidase activity"/>
    <property type="evidence" value="ECO:0007669"/>
    <property type="project" value="InterPro"/>
</dbReference>
<name>A0A5C8ZF66_9ACTN</name>
<feature type="region of interest" description="Disordered" evidence="5">
    <location>
        <begin position="22"/>
        <end position="44"/>
    </location>
</feature>
<dbReference type="AlphaFoldDB" id="A0A5C8ZF66"/>
<comment type="caution">
    <text evidence="7">The sequence shown here is derived from an EMBL/GenBank/DDBJ whole genome shotgun (WGS) entry which is preliminary data.</text>
</comment>
<dbReference type="InterPro" id="IPR000805">
    <property type="entry name" value="Glyco_hydro_26"/>
</dbReference>
<feature type="active site" description="Proton donor" evidence="4">
    <location>
        <position position="158"/>
    </location>
</feature>
<dbReference type="InterPro" id="IPR022790">
    <property type="entry name" value="GH26_dom"/>
</dbReference>
<accession>A0A5C8ZF66</accession>
<gene>
    <name evidence="7" type="ORF">FMM08_10405</name>
</gene>
<evidence type="ECO:0000313" key="7">
    <source>
        <dbReference type="EMBL" id="TXR56487.1"/>
    </source>
</evidence>
<dbReference type="Pfam" id="PF02156">
    <property type="entry name" value="Glyco_hydro_26"/>
    <property type="match status" value="1"/>
</dbReference>
<comment type="similarity">
    <text evidence="1 4">Belongs to the glycosyl hydrolase 26 family.</text>
</comment>
<organism evidence="7 8">
    <name type="scientific">Quadrisphaera setariae</name>
    <dbReference type="NCBI Taxonomy" id="2593304"/>
    <lineage>
        <taxon>Bacteria</taxon>
        <taxon>Bacillati</taxon>
        <taxon>Actinomycetota</taxon>
        <taxon>Actinomycetes</taxon>
        <taxon>Kineosporiales</taxon>
        <taxon>Kineosporiaceae</taxon>
        <taxon>Quadrisphaera</taxon>
    </lineage>
</organism>
<dbReference type="InterPro" id="IPR017853">
    <property type="entry name" value="GH"/>
</dbReference>
<evidence type="ECO:0000256" key="2">
    <source>
        <dbReference type="ARBA" id="ARBA00022801"/>
    </source>
</evidence>
<dbReference type="PANTHER" id="PTHR40079">
    <property type="entry name" value="MANNAN ENDO-1,4-BETA-MANNOSIDASE E-RELATED"/>
    <property type="match status" value="1"/>
</dbReference>
<feature type="compositionally biased region" description="Gly residues" evidence="5">
    <location>
        <begin position="22"/>
        <end position="33"/>
    </location>
</feature>
<dbReference type="Gene3D" id="3.20.20.80">
    <property type="entry name" value="Glycosidases"/>
    <property type="match status" value="1"/>
</dbReference>
<evidence type="ECO:0000256" key="5">
    <source>
        <dbReference type="SAM" id="MobiDB-lite"/>
    </source>
</evidence>
<feature type="compositionally biased region" description="Low complexity" evidence="5">
    <location>
        <begin position="34"/>
        <end position="44"/>
    </location>
</feature>
<feature type="active site" description="Nucleophile" evidence="4">
    <location>
        <position position="275"/>
    </location>
</feature>
<dbReference type="OrthoDB" id="3684589at2"/>
<dbReference type="Proteomes" id="UP000321234">
    <property type="component" value="Unassembled WGS sequence"/>
</dbReference>
<keyword evidence="2 4" id="KW-0378">Hydrolase</keyword>
<protein>
    <recommendedName>
        <fullName evidence="6">GH26 domain-containing protein</fullName>
    </recommendedName>
</protein>
<dbReference type="RefSeq" id="WP_147926280.1">
    <property type="nucleotide sequence ID" value="NZ_VKAC01000005.1"/>
</dbReference>
<dbReference type="SUPFAM" id="SSF51445">
    <property type="entry name" value="(Trans)glycosidases"/>
    <property type="match status" value="1"/>
</dbReference>
<evidence type="ECO:0000256" key="1">
    <source>
        <dbReference type="ARBA" id="ARBA00007754"/>
    </source>
</evidence>
<proteinExistence type="inferred from homology"/>
<keyword evidence="3 4" id="KW-0326">Glycosidase</keyword>
<sequence length="350" mass="37910">MLGTAAGVVAAGGLATWVALRTGGGTDAPGGSGTPSTSPSQTETPFVPRQWISGASGEGVADGSYAAARGTDVAVSATWFDNNQAMLELYTLQPGAEFDGWDKPLDVSLGAIDMKDEGETWADAAAGAYDDRWRESLTRLRDVWGGRQATCYVRFAHEMNGDWYPWKVVSDDVAAFKTAWGRYRAIQQSVFPASKLVLCFNRESSKSGYDWRELYPGDGQVDVMGVDYYNQFGAVETAEQWDASMTSKDAFGAPKGLQGHLDFAKEVGLPLAVSEWSGNADEGDYPVFVQKMHEFFSRNGGTGPGEVLYEVQFNVDMQGANGKFLLISPQTRMPESEKAYTSLRWGSPTA</sequence>
<evidence type="ECO:0000256" key="4">
    <source>
        <dbReference type="PROSITE-ProRule" id="PRU01100"/>
    </source>
</evidence>